<evidence type="ECO:0000313" key="2">
    <source>
        <dbReference type="Proteomes" id="UP000826188"/>
    </source>
</evidence>
<comment type="caution">
    <text evidence="1">The sequence shown here is derived from an EMBL/GenBank/DDBJ whole genome shotgun (WGS) entry which is preliminary data.</text>
</comment>
<dbReference type="Proteomes" id="UP000826188">
    <property type="component" value="Unassembled WGS sequence"/>
</dbReference>
<protein>
    <submittedName>
        <fullName evidence="1">Uncharacterized protein</fullName>
    </submittedName>
</protein>
<evidence type="ECO:0000313" key="1">
    <source>
        <dbReference type="EMBL" id="MBW3130905.1"/>
    </source>
</evidence>
<name>A0ABS6X4Y7_9BACT</name>
<sequence>MTQKDGSQDELLPDNWRINWIKDYSDAISSPHVDIETDNQYTDWLSNLSPAWDKLVHRFFLEEVSNRIIIKKGSKYSSDFKKGKHHIFLVQQELSKIYILEKQAVFNHLIWIVDYRKLYTESIDHIHLGHILDEPFTDFNNYIKHLEDTLKNIPTNKDRAARSGNKSQHEHYKQKMLDRIILLDKEHENISFHLNEIKNNRNKYEKHFIENWQECTYFPNTDYIKRFKYTASPLFLDTGHFLYYRKYFYNPVTNSYRNYLKRVSYNDFAVWLNSL</sequence>
<proteinExistence type="predicted"/>
<accession>A0ABS6X4Y7</accession>
<organism evidence="1 2">
    <name type="scientific">Hymenobacter profundi</name>
    <dbReference type="NCBI Taxonomy" id="1982110"/>
    <lineage>
        <taxon>Bacteria</taxon>
        <taxon>Pseudomonadati</taxon>
        <taxon>Bacteroidota</taxon>
        <taxon>Cytophagia</taxon>
        <taxon>Cytophagales</taxon>
        <taxon>Hymenobacteraceae</taxon>
        <taxon>Hymenobacter</taxon>
    </lineage>
</organism>
<reference evidence="1 2" key="1">
    <citation type="submission" date="2021-07" db="EMBL/GenBank/DDBJ databases">
        <title>Hymenobacter profundi sp. nov., isolated from deep-sea water.</title>
        <authorList>
            <person name="Kim M.K."/>
        </authorList>
    </citation>
    <scope>NUCLEOTIDE SEQUENCE [LARGE SCALE GENOMIC DNA]</scope>
    <source>
        <strain evidence="1 2">M2</strain>
    </source>
</reference>
<dbReference type="RefSeq" id="WP_219161492.1">
    <property type="nucleotide sequence ID" value="NZ_JAHWGL010000134.1"/>
</dbReference>
<gene>
    <name evidence="1" type="ORF">KYK14_20260</name>
</gene>
<keyword evidence="2" id="KW-1185">Reference proteome</keyword>
<dbReference type="EMBL" id="JAHWGL010000134">
    <property type="protein sequence ID" value="MBW3130905.1"/>
    <property type="molecule type" value="Genomic_DNA"/>
</dbReference>